<dbReference type="Pfam" id="PF05093">
    <property type="entry name" value="CIAPIN1"/>
    <property type="match status" value="1"/>
</dbReference>
<dbReference type="PANTHER" id="PTHR13273">
    <property type="entry name" value="ANAMORSIN"/>
    <property type="match status" value="1"/>
</dbReference>
<feature type="domain" description="Anamorsin C-terminal" evidence="10">
    <location>
        <begin position="206"/>
        <end position="300"/>
    </location>
</feature>
<feature type="region of interest" description="Fe-S binding site B" evidence="9">
    <location>
        <begin position="270"/>
        <end position="284"/>
    </location>
</feature>
<comment type="caution">
    <text evidence="9">Lacks conserved residue(s) required for the propagation of feature annotation.</text>
</comment>
<dbReference type="HOGENOM" id="CLU_067152_0_0_1"/>
<comment type="domain">
    <text evidence="9">The N-terminal domain has structural similarity with S-adenosyl-L-methionine-dependent methyltransferases, but does not bind S-adenosyl-L-methionine. It is required for correct assembly of the 2 Fe-S clusters.</text>
</comment>
<dbReference type="HAMAP" id="MF_03115">
    <property type="entry name" value="Anamorsin"/>
    <property type="match status" value="1"/>
</dbReference>
<dbReference type="RefSeq" id="XP_003958589.1">
    <property type="nucleotide sequence ID" value="XM_003958540.1"/>
</dbReference>
<dbReference type="GeneID" id="13887451"/>
<dbReference type="InParanoid" id="H2AYP8"/>
<evidence type="ECO:0000256" key="2">
    <source>
        <dbReference type="ARBA" id="ARBA00008169"/>
    </source>
</evidence>
<feature type="domain" description="Fe-S cluster assembly protein Dre2 N-terminal" evidence="11">
    <location>
        <begin position="7"/>
        <end position="130"/>
    </location>
</feature>
<keyword evidence="13" id="KW-1185">Reference proteome</keyword>
<evidence type="ECO:0000256" key="9">
    <source>
        <dbReference type="HAMAP-Rule" id="MF_03115"/>
    </source>
</evidence>
<dbReference type="GO" id="GO:0016226">
    <property type="term" value="P:iron-sulfur cluster assembly"/>
    <property type="evidence" value="ECO:0007669"/>
    <property type="project" value="UniProtKB-UniRule"/>
</dbReference>
<comment type="domain">
    <text evidence="9">The C-terminal domain binds 2 Fe-S clusters but is otherwise mostly in an intrinsically disordered conformation.</text>
</comment>
<dbReference type="GO" id="GO:0051537">
    <property type="term" value="F:2 iron, 2 sulfur cluster binding"/>
    <property type="evidence" value="ECO:0007669"/>
    <property type="project" value="UniProtKB-UniRule"/>
</dbReference>
<evidence type="ECO:0000256" key="5">
    <source>
        <dbReference type="ARBA" id="ARBA00022723"/>
    </source>
</evidence>
<feature type="binding site" evidence="9">
    <location>
        <position position="281"/>
    </location>
    <ligand>
        <name>[4Fe-4S] cluster</name>
        <dbReference type="ChEBI" id="CHEBI:49883"/>
    </ligand>
</feature>
<accession>H2AYP8</accession>
<feature type="binding site" evidence="9">
    <location>
        <position position="273"/>
    </location>
    <ligand>
        <name>[4Fe-4S] cluster</name>
        <dbReference type="ChEBI" id="CHEBI:49883"/>
    </ligand>
</feature>
<feature type="binding site" evidence="9">
    <location>
        <position position="227"/>
    </location>
    <ligand>
        <name>[2Fe-2S] cluster</name>
        <dbReference type="ChEBI" id="CHEBI:190135"/>
    </ligand>
</feature>
<evidence type="ECO:0000313" key="13">
    <source>
        <dbReference type="Proteomes" id="UP000005220"/>
    </source>
</evidence>
<dbReference type="AlphaFoldDB" id="H2AYP8"/>
<evidence type="ECO:0000313" key="12">
    <source>
        <dbReference type="EMBL" id="CCF59454.1"/>
    </source>
</evidence>
<keyword evidence="4 9" id="KW-0963">Cytoplasm</keyword>
<keyword evidence="8 9" id="KW-0496">Mitochondrion</keyword>
<keyword evidence="9" id="KW-0001">2Fe-2S</keyword>
<evidence type="ECO:0000256" key="4">
    <source>
        <dbReference type="ARBA" id="ARBA00022490"/>
    </source>
</evidence>
<dbReference type="GO" id="GO:0046872">
    <property type="term" value="F:metal ion binding"/>
    <property type="evidence" value="ECO:0007669"/>
    <property type="project" value="UniProtKB-KW"/>
</dbReference>
<dbReference type="Pfam" id="PF16803">
    <property type="entry name" value="DRE2_N"/>
    <property type="match status" value="1"/>
</dbReference>
<reference evidence="12 13" key="1">
    <citation type="journal article" date="2011" name="Proc. Natl. Acad. Sci. U.S.A.">
        <title>Evolutionary erosion of yeast sex chromosomes by mating-type switching accidents.</title>
        <authorList>
            <person name="Gordon J.L."/>
            <person name="Armisen D."/>
            <person name="Proux-Wera E."/>
            <person name="Oheigeartaigh S.S."/>
            <person name="Byrne K.P."/>
            <person name="Wolfe K.H."/>
        </authorList>
    </citation>
    <scope>NUCLEOTIDE SEQUENCE [LARGE SCALE GENOMIC DNA]</scope>
    <source>
        <strain evidence="13">ATCC 22294 / BCRC 22015 / CBS 2517 / CECT 1963 / NBRC 1671 / NRRL Y-8276</strain>
    </source>
</reference>
<dbReference type="GO" id="GO:0005758">
    <property type="term" value="C:mitochondrial intermembrane space"/>
    <property type="evidence" value="ECO:0007669"/>
    <property type="project" value="UniProtKB-SubCell"/>
</dbReference>
<feature type="binding site" evidence="9">
    <location>
        <position position="222"/>
    </location>
    <ligand>
        <name>[2Fe-2S] cluster</name>
        <dbReference type="ChEBI" id="CHEBI:190135"/>
    </ligand>
</feature>
<feature type="binding site" evidence="9">
    <location>
        <position position="225"/>
    </location>
    <ligand>
        <name>[2Fe-2S] cluster</name>
        <dbReference type="ChEBI" id="CHEBI:190135"/>
    </ligand>
</feature>
<dbReference type="eggNOG" id="KOG4020">
    <property type="taxonomic scope" value="Eukaryota"/>
</dbReference>
<dbReference type="PANTHER" id="PTHR13273:SF14">
    <property type="entry name" value="ANAMORSIN"/>
    <property type="match status" value="1"/>
</dbReference>
<comment type="domain">
    <text evidence="9">The twin Cx2C motifs are involved in the recognition by the mitochondrial MIA40-ERV1 disulfide relay system. The formation of 2 disulfide bonds in the Cx2C motifs through dithiol/disulfide exchange reactions effectively traps the protein in the mitochondrial intermembrane space.</text>
</comment>
<name>H2AYP8_KAZAF</name>
<feature type="binding site" evidence="9">
    <location>
        <position position="211"/>
    </location>
    <ligand>
        <name>[2Fe-2S] cluster</name>
        <dbReference type="ChEBI" id="CHEBI:190135"/>
    </ligand>
</feature>
<dbReference type="InterPro" id="IPR046408">
    <property type="entry name" value="CIAPIN1"/>
</dbReference>
<evidence type="ECO:0000256" key="3">
    <source>
        <dbReference type="ARBA" id="ARBA00022485"/>
    </source>
</evidence>
<comment type="cofactor">
    <cofactor evidence="1 9">
        <name>[4Fe-4S] cluster</name>
        <dbReference type="ChEBI" id="CHEBI:49883"/>
    </cofactor>
</comment>
<dbReference type="Gene3D" id="3.40.50.11000">
    <property type="entry name" value="Fe-S cluster assembly protein Dre2, N-terminal domain"/>
    <property type="match status" value="1"/>
</dbReference>
<comment type="cofactor">
    <cofactor evidence="9">
        <name>[2Fe-2S] cluster</name>
        <dbReference type="ChEBI" id="CHEBI:190135"/>
    </cofactor>
</comment>
<sequence>MSTKSVGLLLIHPAITTTPEVVEKIRNDSDNINFVHQFLVNKVNDGTIKLDDSKYDFIHYLTPEAPDQIKFPKKLISVLGNALKTSGKLYGLSDVYKLDALINGFEVFNNDGEYYWLKNATEPAKAVSLKSKERTGQPVSLLPKFKRKDIKKSKVHTAIPSLDDSDSDEIGEKLKTFSISSLMEETSDDESIDEDELLDGEDIKNITMITCGKSKTKKKKACKDCSCGIKEEEEEEIDAIRSRQAQVIKFTEDELTEIDFTIEGKKVGGCGSCSLGDAFRCTGCPYLGLPAFKPGETINLNSISDDL</sequence>
<dbReference type="GO" id="GO:0009055">
    <property type="term" value="F:electron transfer activity"/>
    <property type="evidence" value="ECO:0007669"/>
    <property type="project" value="UniProtKB-UniRule"/>
</dbReference>
<feature type="short sequence motif" description="Cx2C motif 1" evidence="9">
    <location>
        <begin position="270"/>
        <end position="273"/>
    </location>
</feature>
<gene>
    <name evidence="12" type="primary">KAFR0H00450</name>
    <name evidence="12" type="ORF">KAFR_0H00450</name>
</gene>
<dbReference type="STRING" id="1071382.H2AYP8"/>
<dbReference type="KEGG" id="kaf:KAFR_0H00450"/>
<protein>
    <submittedName>
        <fullName evidence="12">Uncharacterized protein</fullName>
    </submittedName>
</protein>
<dbReference type="InterPro" id="IPR007785">
    <property type="entry name" value="Anamorsin"/>
</dbReference>
<comment type="subcellular location">
    <subcellularLocation>
        <location evidence="9">Cytoplasm</location>
    </subcellularLocation>
    <subcellularLocation>
        <location evidence="9">Mitochondrion intermembrane space</location>
    </subcellularLocation>
</comment>
<keyword evidence="5 9" id="KW-0479">Metal-binding</keyword>
<organism evidence="12 13">
    <name type="scientific">Kazachstania africana (strain ATCC 22294 / BCRC 22015 / CBS 2517 / CECT 1963 / NBRC 1671 / NRRL Y-8276)</name>
    <name type="common">Yeast</name>
    <name type="synonym">Kluyveromyces africanus</name>
    <dbReference type="NCBI Taxonomy" id="1071382"/>
    <lineage>
        <taxon>Eukaryota</taxon>
        <taxon>Fungi</taxon>
        <taxon>Dikarya</taxon>
        <taxon>Ascomycota</taxon>
        <taxon>Saccharomycotina</taxon>
        <taxon>Saccharomycetes</taxon>
        <taxon>Saccharomycetales</taxon>
        <taxon>Saccharomycetaceae</taxon>
        <taxon>Kazachstania</taxon>
    </lineage>
</organism>
<dbReference type="InterPro" id="IPR031838">
    <property type="entry name" value="Dre2_N"/>
</dbReference>
<evidence type="ECO:0000256" key="7">
    <source>
        <dbReference type="ARBA" id="ARBA00023014"/>
    </source>
</evidence>
<dbReference type="FunCoup" id="H2AYP8">
    <property type="interactions" value="191"/>
</dbReference>
<dbReference type="GO" id="GO:0051539">
    <property type="term" value="F:4 iron, 4 sulfur cluster binding"/>
    <property type="evidence" value="ECO:0007669"/>
    <property type="project" value="UniProtKB-KW"/>
</dbReference>
<evidence type="ECO:0000256" key="8">
    <source>
        <dbReference type="ARBA" id="ARBA00023128"/>
    </source>
</evidence>
<evidence type="ECO:0000256" key="6">
    <source>
        <dbReference type="ARBA" id="ARBA00023004"/>
    </source>
</evidence>
<evidence type="ECO:0000259" key="11">
    <source>
        <dbReference type="Pfam" id="PF16803"/>
    </source>
</evidence>
<feature type="binding site" evidence="9">
    <location>
        <position position="284"/>
    </location>
    <ligand>
        <name>[4Fe-4S] cluster</name>
        <dbReference type="ChEBI" id="CHEBI:49883"/>
    </ligand>
</feature>
<feature type="region of interest" description="Fe-S binding site A" evidence="9">
    <location>
        <begin position="211"/>
        <end position="227"/>
    </location>
</feature>
<evidence type="ECO:0000256" key="1">
    <source>
        <dbReference type="ARBA" id="ARBA00001966"/>
    </source>
</evidence>
<keyword evidence="3 9" id="KW-0004">4Fe-4S</keyword>
<comment type="similarity">
    <text evidence="2 9">Belongs to the anamorsin family.</text>
</comment>
<evidence type="ECO:0000259" key="10">
    <source>
        <dbReference type="Pfam" id="PF05093"/>
    </source>
</evidence>
<keyword evidence="7 9" id="KW-0411">Iron-sulfur</keyword>
<feature type="short sequence motif" description="Cx2C motif 2" evidence="9">
    <location>
        <begin position="281"/>
        <end position="284"/>
    </location>
</feature>
<dbReference type="OrthoDB" id="311633at2759"/>
<dbReference type="EMBL" id="HE650828">
    <property type="protein sequence ID" value="CCF59454.1"/>
    <property type="molecule type" value="Genomic_DNA"/>
</dbReference>
<proteinExistence type="inferred from homology"/>
<feature type="binding site" evidence="9">
    <location>
        <position position="270"/>
    </location>
    <ligand>
        <name>[4Fe-4S] cluster</name>
        <dbReference type="ChEBI" id="CHEBI:49883"/>
    </ligand>
</feature>
<keyword evidence="6 9" id="KW-0408">Iron</keyword>
<dbReference type="Proteomes" id="UP000005220">
    <property type="component" value="Chromosome 8"/>
</dbReference>